<reference evidence="2 3" key="1">
    <citation type="submission" date="2016-05" db="EMBL/GenBank/DDBJ databases">
        <title>Comparative analysis of secretome profiles of manganese(II)-oxidizing ascomycete fungi.</title>
        <authorList>
            <consortium name="DOE Joint Genome Institute"/>
            <person name="Zeiner C.A."/>
            <person name="Purvine S.O."/>
            <person name="Zink E.M."/>
            <person name="Wu S."/>
            <person name="Pasa-Tolic L."/>
            <person name="Chaput D.L."/>
            <person name="Haridas S."/>
            <person name="Grigoriev I.V."/>
            <person name="Santelli C.M."/>
            <person name="Hansel C.M."/>
        </authorList>
    </citation>
    <scope>NUCLEOTIDE SEQUENCE [LARGE SCALE GENOMIC DNA]</scope>
    <source>
        <strain evidence="2 3">AP3s5-JAC2a</strain>
    </source>
</reference>
<dbReference type="OrthoDB" id="72269at2759"/>
<feature type="transmembrane region" description="Helical" evidence="1">
    <location>
        <begin position="154"/>
        <end position="173"/>
    </location>
</feature>
<feature type="transmembrane region" description="Helical" evidence="1">
    <location>
        <begin position="228"/>
        <end position="254"/>
    </location>
</feature>
<feature type="transmembrane region" description="Helical" evidence="1">
    <location>
        <begin position="119"/>
        <end position="142"/>
    </location>
</feature>
<feature type="transmembrane region" description="Helical" evidence="1">
    <location>
        <begin position="312"/>
        <end position="334"/>
    </location>
</feature>
<proteinExistence type="predicted"/>
<dbReference type="RefSeq" id="XP_018029521.1">
    <property type="nucleotide sequence ID" value="XM_018179637.1"/>
</dbReference>
<organism evidence="2 3">
    <name type="scientific">Paraphaeosphaeria sporulosa</name>
    <dbReference type="NCBI Taxonomy" id="1460663"/>
    <lineage>
        <taxon>Eukaryota</taxon>
        <taxon>Fungi</taxon>
        <taxon>Dikarya</taxon>
        <taxon>Ascomycota</taxon>
        <taxon>Pezizomycotina</taxon>
        <taxon>Dothideomycetes</taxon>
        <taxon>Pleosporomycetidae</taxon>
        <taxon>Pleosporales</taxon>
        <taxon>Massarineae</taxon>
        <taxon>Didymosphaeriaceae</taxon>
        <taxon>Paraphaeosphaeria</taxon>
    </lineage>
</organism>
<feature type="transmembrane region" description="Helical" evidence="1">
    <location>
        <begin position="46"/>
        <end position="68"/>
    </location>
</feature>
<feature type="transmembrane region" description="Helical" evidence="1">
    <location>
        <begin position="7"/>
        <end position="26"/>
    </location>
</feature>
<keyword evidence="3" id="KW-1185">Reference proteome</keyword>
<keyword evidence="1" id="KW-0472">Membrane</keyword>
<sequence>MVSWRNLFVSYAVMGVVALWGSMLVNGTLDAIDTAKASSELPSGRILLTSITGVPLIDGALATLVAFFDGITNGSVLQSHLLMVDLLAVIQCATIWLMVDGFSLQEFDPFVRSPASWGVGWNAIGMAVVLPVYCAFRVGTPYSRDSGLSIGDSYALFFSSAVSFVPGVLMGLPPLKSWSTHQQQVIILLYQFTPVIFSVTQMALARFINQFQYKLETNASCRTNAIRVYIVAAVGASIGHLYVMVRAISLGLLGDVFVPRPASLGRFPADRLTAGAHLFTQYDFIISALAILTWIWSQMSTYGESFGSKPTLMIASVLSTVVLGPGATLMFALWARDAYVTPLAIAEKKRSLKR</sequence>
<protein>
    <submittedName>
        <fullName evidence="2">Uncharacterized protein</fullName>
    </submittedName>
</protein>
<dbReference type="AlphaFoldDB" id="A0A177BVH2"/>
<keyword evidence="1" id="KW-0812">Transmembrane</keyword>
<name>A0A177BVH2_9PLEO</name>
<dbReference type="GeneID" id="28763123"/>
<feature type="transmembrane region" description="Helical" evidence="1">
    <location>
        <begin position="185"/>
        <end position="208"/>
    </location>
</feature>
<evidence type="ECO:0000313" key="3">
    <source>
        <dbReference type="Proteomes" id="UP000077069"/>
    </source>
</evidence>
<dbReference type="EMBL" id="KV441562">
    <property type="protein sequence ID" value="OAF99155.1"/>
    <property type="molecule type" value="Genomic_DNA"/>
</dbReference>
<evidence type="ECO:0000256" key="1">
    <source>
        <dbReference type="SAM" id="Phobius"/>
    </source>
</evidence>
<accession>A0A177BVH2</accession>
<feature type="transmembrane region" description="Helical" evidence="1">
    <location>
        <begin position="80"/>
        <end position="99"/>
    </location>
</feature>
<dbReference type="InParanoid" id="A0A177BVH2"/>
<dbReference type="STRING" id="1460663.A0A177BVH2"/>
<keyword evidence="1" id="KW-1133">Transmembrane helix</keyword>
<dbReference type="Proteomes" id="UP000077069">
    <property type="component" value="Unassembled WGS sequence"/>
</dbReference>
<gene>
    <name evidence="2" type="ORF">CC84DRAFT_1169315</name>
</gene>
<evidence type="ECO:0000313" key="2">
    <source>
        <dbReference type="EMBL" id="OAF99155.1"/>
    </source>
</evidence>